<name>A0A0N9HN89_9PSEU</name>
<proteinExistence type="predicted"/>
<dbReference type="STRING" id="860235.AOZ06_17075"/>
<organism evidence="2 3">
    <name type="scientific">Kibdelosporangium phytohabitans</name>
    <dbReference type="NCBI Taxonomy" id="860235"/>
    <lineage>
        <taxon>Bacteria</taxon>
        <taxon>Bacillati</taxon>
        <taxon>Actinomycetota</taxon>
        <taxon>Actinomycetes</taxon>
        <taxon>Pseudonocardiales</taxon>
        <taxon>Pseudonocardiaceae</taxon>
        <taxon>Kibdelosporangium</taxon>
    </lineage>
</organism>
<gene>
    <name evidence="2" type="ORF">AOZ06_17075</name>
</gene>
<evidence type="ECO:0000259" key="1">
    <source>
        <dbReference type="PROSITE" id="PS50943"/>
    </source>
</evidence>
<accession>A0A0N9HN89</accession>
<dbReference type="EMBL" id="CP012752">
    <property type="protein sequence ID" value="ALG08394.1"/>
    <property type="molecule type" value="Genomic_DNA"/>
</dbReference>
<protein>
    <recommendedName>
        <fullName evidence="1">HTH cro/C1-type domain-containing protein</fullName>
    </recommendedName>
</protein>
<feature type="domain" description="HTH cro/C1-type" evidence="1">
    <location>
        <begin position="11"/>
        <end position="36"/>
    </location>
</feature>
<evidence type="ECO:0000313" key="3">
    <source>
        <dbReference type="Proteomes" id="UP000063699"/>
    </source>
</evidence>
<dbReference type="InterPro" id="IPR010982">
    <property type="entry name" value="Lambda_DNA-bd_dom_sf"/>
</dbReference>
<dbReference type="InterPro" id="IPR001387">
    <property type="entry name" value="Cro/C1-type_HTH"/>
</dbReference>
<sequence>MWMAYERTCARGQRDNPTLKHLTALATFFGVPPAYFLDEKVRDEVEGALALINALKDAGIRDVALRAAGLPAESLGTIGLGDFVLSGLRYAATCAGARRLEYGRLLG</sequence>
<dbReference type="GO" id="GO:0003677">
    <property type="term" value="F:DNA binding"/>
    <property type="evidence" value="ECO:0007669"/>
    <property type="project" value="InterPro"/>
</dbReference>
<dbReference type="PROSITE" id="PS50943">
    <property type="entry name" value="HTH_CROC1"/>
    <property type="match status" value="1"/>
</dbReference>
<dbReference type="AlphaFoldDB" id="A0A0N9HN89"/>
<dbReference type="KEGG" id="kphy:AOZ06_17075"/>
<keyword evidence="3" id="KW-1185">Reference proteome</keyword>
<evidence type="ECO:0000313" key="2">
    <source>
        <dbReference type="EMBL" id="ALG08394.1"/>
    </source>
</evidence>
<dbReference type="Proteomes" id="UP000063699">
    <property type="component" value="Chromosome"/>
</dbReference>
<dbReference type="Gene3D" id="1.10.260.40">
    <property type="entry name" value="lambda repressor-like DNA-binding domains"/>
    <property type="match status" value="1"/>
</dbReference>
<reference evidence="2 3" key="1">
    <citation type="submission" date="2015-07" db="EMBL/GenBank/DDBJ databases">
        <title>Genome sequencing of Kibdelosporangium phytohabitans.</title>
        <authorList>
            <person name="Qin S."/>
            <person name="Xing K."/>
        </authorList>
    </citation>
    <scope>NUCLEOTIDE SEQUENCE [LARGE SCALE GENOMIC DNA]</scope>
    <source>
        <strain evidence="2 3">KLBMP1111</strain>
    </source>
</reference>